<organism evidence="1 2">
    <name type="scientific">Methylophilus aquaticus</name>
    <dbReference type="NCBI Taxonomy" id="1971610"/>
    <lineage>
        <taxon>Bacteria</taxon>
        <taxon>Pseudomonadati</taxon>
        <taxon>Pseudomonadota</taxon>
        <taxon>Betaproteobacteria</taxon>
        <taxon>Nitrosomonadales</taxon>
        <taxon>Methylophilaceae</taxon>
        <taxon>Methylophilus</taxon>
    </lineage>
</organism>
<dbReference type="EMBL" id="JAVCAP010000032">
    <property type="protein sequence ID" value="MDP8568751.1"/>
    <property type="molecule type" value="Genomic_DNA"/>
</dbReference>
<accession>A0ABT9JXI0</accession>
<dbReference type="Proteomes" id="UP001225906">
    <property type="component" value="Unassembled WGS sequence"/>
</dbReference>
<evidence type="ECO:0000313" key="2">
    <source>
        <dbReference type="Proteomes" id="UP001225906"/>
    </source>
</evidence>
<protein>
    <recommendedName>
        <fullName evidence="3">Type I-C CRISPR-associated protein Cas8c/Csd1</fullName>
    </recommendedName>
</protein>
<reference evidence="2" key="1">
    <citation type="journal article" date="2019" name="Int. J. Syst. Evol. Microbiol.">
        <title>The Global Catalogue of Microorganisms (GCM) 10K type strain sequencing project: providing services to taxonomists for standard genome sequencing and annotation.</title>
        <authorList>
            <consortium name="The Broad Institute Genomics Platform"/>
            <consortium name="The Broad Institute Genome Sequencing Center for Infectious Disease"/>
            <person name="Wu L."/>
            <person name="Ma J."/>
        </authorList>
    </citation>
    <scope>NUCLEOTIDE SEQUENCE [LARGE SCALE GENOMIC DNA]</scope>
    <source>
        <strain evidence="2">VKM B-3159</strain>
    </source>
</reference>
<proteinExistence type="predicted"/>
<name>A0ABT9JXI0_9PROT</name>
<sequence length="738" mass="83682">MLNELKTMLDGLEHVVEIDQTHKDITKAGGKESIRVILDIDSVGEVFINRLEYMDEKHLANVWVLRTSNQDQFPAIKLTKPLRPSGNQIYNLAINYRKERNSEVKNNIINQLNLLCEEKGFQPPQSTVMEQLPQLASFLIQHYPSESLSEIEWPRASYRNKILERLNQLETSESDQIQVVAELYKRYSLFTRNGVDLLKSLDEKIEHTLLNDSLSAVTSHLLLNALYGAKLKPSGEIEDANRVQIILDYLPDNNIDIFASDLAKRKKYLSDFLIEKERQQVNGNPATSDLECPIVGVSASLIKDKFPSLNLGKGKPVSQIKPYSKFDANGEKLTVRRYGKSGVESYTIDKGFSQKFDGLFQKLTAEKMKDQTWKAIPSEKSGKNDLLIAYCRNDLNLPATQFVTQVEDMDDYQSRTQDLLGLLNNGSLKPDALVDFVVIRKVDKANQRVVYSNTCSLNQLIKAAQSWRDACANAPYFTLATLGKDKKRHNSKPYAIAPDQLTALSKQVFDSNGEVSKGEVPAISFNESMRIFFYQDDFSKRIAAHSLKKITAQTQKLFAFCAESKSLGSKEKVPIDANSYALRMTTLMAVLLFRINRRKEDYMSELSFKLGQYCSAMNELHIGYCRVVRKGSMPTTLIGSAAYSIALHSPLKALEYIALRLKPYENWARTMHAEGKKDDSLYAFYWIQRDAKELREALLKPKSTDSNTHQAELMLGYLAGRPYEKSENQSNSTQEGNK</sequence>
<dbReference type="RefSeq" id="WP_306390504.1">
    <property type="nucleotide sequence ID" value="NZ_JAVCAP010000032.1"/>
</dbReference>
<evidence type="ECO:0000313" key="1">
    <source>
        <dbReference type="EMBL" id="MDP8568751.1"/>
    </source>
</evidence>
<keyword evidence="2" id="KW-1185">Reference proteome</keyword>
<gene>
    <name evidence="1" type="ORF">Q9291_12920</name>
</gene>
<comment type="caution">
    <text evidence="1">The sequence shown here is derived from an EMBL/GenBank/DDBJ whole genome shotgun (WGS) entry which is preliminary data.</text>
</comment>
<evidence type="ECO:0008006" key="3">
    <source>
        <dbReference type="Google" id="ProtNLM"/>
    </source>
</evidence>